<evidence type="ECO:0000313" key="2">
    <source>
        <dbReference type="Proteomes" id="UP000518752"/>
    </source>
</evidence>
<accession>A0A8H5MEX4</accession>
<comment type="caution">
    <text evidence="1">The sequence shown here is derived from an EMBL/GenBank/DDBJ whole genome shotgun (WGS) entry which is preliminary data.</text>
</comment>
<gene>
    <name evidence="1" type="ORF">D9757_003142</name>
</gene>
<evidence type="ECO:0008006" key="3">
    <source>
        <dbReference type="Google" id="ProtNLM"/>
    </source>
</evidence>
<dbReference type="OrthoDB" id="2861623at2759"/>
<name>A0A8H5MEX4_9AGAR</name>
<reference evidence="1 2" key="1">
    <citation type="journal article" date="2020" name="ISME J.">
        <title>Uncovering the hidden diversity of litter-decomposition mechanisms in mushroom-forming fungi.</title>
        <authorList>
            <person name="Floudas D."/>
            <person name="Bentzer J."/>
            <person name="Ahren D."/>
            <person name="Johansson T."/>
            <person name="Persson P."/>
            <person name="Tunlid A."/>
        </authorList>
    </citation>
    <scope>NUCLEOTIDE SEQUENCE [LARGE SCALE GENOMIC DNA]</scope>
    <source>
        <strain evidence="1 2">CBS 406.79</strain>
    </source>
</reference>
<organism evidence="1 2">
    <name type="scientific">Collybiopsis confluens</name>
    <dbReference type="NCBI Taxonomy" id="2823264"/>
    <lineage>
        <taxon>Eukaryota</taxon>
        <taxon>Fungi</taxon>
        <taxon>Dikarya</taxon>
        <taxon>Basidiomycota</taxon>
        <taxon>Agaricomycotina</taxon>
        <taxon>Agaricomycetes</taxon>
        <taxon>Agaricomycetidae</taxon>
        <taxon>Agaricales</taxon>
        <taxon>Marasmiineae</taxon>
        <taxon>Omphalotaceae</taxon>
        <taxon>Collybiopsis</taxon>
    </lineage>
</organism>
<dbReference type="EMBL" id="JAACJN010000011">
    <property type="protein sequence ID" value="KAF5391191.1"/>
    <property type="molecule type" value="Genomic_DNA"/>
</dbReference>
<evidence type="ECO:0000313" key="1">
    <source>
        <dbReference type="EMBL" id="KAF5391191.1"/>
    </source>
</evidence>
<protein>
    <recommendedName>
        <fullName evidence="3">Terpene synthase</fullName>
    </recommendedName>
</protein>
<dbReference type="Proteomes" id="UP000518752">
    <property type="component" value="Unassembled WGS sequence"/>
</dbReference>
<keyword evidence="2" id="KW-1185">Reference proteome</keyword>
<sequence length="381" mass="42810">MSTASASYQLPDLLPLFQDNYELRINKHCRSASLASENWIQTLDFPSTARNGLPDKKLGLLAACCFPTCDLNQLTLVMDLWTLIVVDTETLLRSKQVPALFIQDFRADSKPGFVELTKAHILFKHLSLRLSQLKSSTSESWQQRFSASMSSYMDAKRRGAEHQAEGNRIPLEIDDYIKFRRNLSGIELILDMIEAVEGLELDISFYGEELHALRRVTAEIICLTWDVFSYNIDQSVGNTINIVSLLRSSRKFSLSSAVQQAGTMIRDRITRFKALENALLVKIQTSTYSTDTNASTTPTTSWLWNVVSSSRAPQAKDPGQALTETQAHDIALYTRGLNDLVIGFLNWAYETDMFFGTKGDAVKGFGWVFLLPAYSLTRSST</sequence>
<dbReference type="AlphaFoldDB" id="A0A8H5MEX4"/>
<dbReference type="SUPFAM" id="SSF48576">
    <property type="entry name" value="Terpenoid synthases"/>
    <property type="match status" value="1"/>
</dbReference>
<proteinExistence type="predicted"/>
<dbReference type="Pfam" id="PF19086">
    <property type="entry name" value="Terpene_syn_C_2"/>
    <property type="match status" value="1"/>
</dbReference>
<dbReference type="InterPro" id="IPR008949">
    <property type="entry name" value="Isoprenoid_synthase_dom_sf"/>
</dbReference>
<dbReference type="Gene3D" id="1.10.600.10">
    <property type="entry name" value="Farnesyl Diphosphate Synthase"/>
    <property type="match status" value="1"/>
</dbReference>